<dbReference type="InterPro" id="IPR001173">
    <property type="entry name" value="Glyco_trans_2-like"/>
</dbReference>
<dbReference type="SUPFAM" id="SSF53448">
    <property type="entry name" value="Nucleotide-diphospho-sugar transferases"/>
    <property type="match status" value="1"/>
</dbReference>
<sequence>MELQLTIFTPTYNRAYTLDKCYKSLKNQTNKNFKWLIIDDGSIDNTKELVDSWIKEDAIKINYIYQINQGMHGAHNTAYENIDTELNVCIDSDDYMPEDAVENILRLWNENKREDLAGIVGLDADNDGKVIGSKFPENLKESTLFDLYNKYKVIGDKKIVYRTELTKKYPYPIFEGEKYIGLDYKYVKIDKTHKLALFNKILCIVEYLEDGSSKNMLRQYRKNPKGFAFYRIESMKNPSASLKFKFKENIHYVSS</sequence>
<protein>
    <submittedName>
        <fullName evidence="2">Glycosyltransferase family 2 protein</fullName>
    </submittedName>
</protein>
<dbReference type="AlphaFoldDB" id="A0AAE8K5X5"/>
<dbReference type="CDD" id="cd00761">
    <property type="entry name" value="Glyco_tranf_GTA_type"/>
    <property type="match status" value="1"/>
</dbReference>
<dbReference type="Pfam" id="PF00535">
    <property type="entry name" value="Glycos_transf_2"/>
    <property type="match status" value="1"/>
</dbReference>
<accession>A0AAE8K5X5</accession>
<evidence type="ECO:0000313" key="2">
    <source>
        <dbReference type="EMBL" id="RQN21880.1"/>
    </source>
</evidence>
<reference evidence="2 3" key="1">
    <citation type="submission" date="2018-11" db="EMBL/GenBank/DDBJ databases">
        <title>Draft genome sequences of potential pathogenic Clostridium perfringens from environmental surface water in the North West Province, South Africa.</title>
        <authorList>
            <person name="Fourie J.C.J."/>
            <person name="Sanko T.J."/>
            <person name="Bezuidenhout C."/>
            <person name="Mienie C."/>
            <person name="Adeleke R."/>
        </authorList>
    </citation>
    <scope>NUCLEOTIDE SEQUENCE [LARGE SCALE GENOMIC DNA]</scope>
    <source>
        <strain evidence="2 3">SC4-C13</strain>
    </source>
</reference>
<evidence type="ECO:0000259" key="1">
    <source>
        <dbReference type="Pfam" id="PF00535"/>
    </source>
</evidence>
<dbReference type="InterPro" id="IPR029044">
    <property type="entry name" value="Nucleotide-diphossugar_trans"/>
</dbReference>
<name>A0AAE8K5X5_CLOPF</name>
<evidence type="ECO:0000313" key="3">
    <source>
        <dbReference type="Proteomes" id="UP000273641"/>
    </source>
</evidence>
<gene>
    <name evidence="2" type="ORF">EHZ11_15825</name>
</gene>
<dbReference type="PANTHER" id="PTHR22916">
    <property type="entry name" value="GLYCOSYLTRANSFERASE"/>
    <property type="match status" value="1"/>
</dbReference>
<dbReference type="PANTHER" id="PTHR22916:SF3">
    <property type="entry name" value="UDP-GLCNAC:BETAGAL BETA-1,3-N-ACETYLGLUCOSAMINYLTRANSFERASE-LIKE PROTEIN 1"/>
    <property type="match status" value="1"/>
</dbReference>
<comment type="caution">
    <text evidence="2">The sequence shown here is derived from an EMBL/GenBank/DDBJ whole genome shotgun (WGS) entry which is preliminary data.</text>
</comment>
<feature type="non-terminal residue" evidence="2">
    <location>
        <position position="255"/>
    </location>
</feature>
<dbReference type="EMBL" id="RQNR01000050">
    <property type="protein sequence ID" value="RQN21880.1"/>
    <property type="molecule type" value="Genomic_DNA"/>
</dbReference>
<proteinExistence type="predicted"/>
<dbReference type="RefSeq" id="WP_148087217.1">
    <property type="nucleotide sequence ID" value="NZ_JASNJJ010000062.1"/>
</dbReference>
<dbReference type="Gene3D" id="3.90.550.10">
    <property type="entry name" value="Spore Coat Polysaccharide Biosynthesis Protein SpsA, Chain A"/>
    <property type="match status" value="1"/>
</dbReference>
<dbReference type="GO" id="GO:0016758">
    <property type="term" value="F:hexosyltransferase activity"/>
    <property type="evidence" value="ECO:0007669"/>
    <property type="project" value="UniProtKB-ARBA"/>
</dbReference>
<organism evidence="2 3">
    <name type="scientific">Clostridium perfringens</name>
    <dbReference type="NCBI Taxonomy" id="1502"/>
    <lineage>
        <taxon>Bacteria</taxon>
        <taxon>Bacillati</taxon>
        <taxon>Bacillota</taxon>
        <taxon>Clostridia</taxon>
        <taxon>Eubacteriales</taxon>
        <taxon>Clostridiaceae</taxon>
        <taxon>Clostridium</taxon>
    </lineage>
</organism>
<dbReference type="Proteomes" id="UP000273641">
    <property type="component" value="Unassembled WGS sequence"/>
</dbReference>
<feature type="domain" description="Glycosyltransferase 2-like" evidence="1">
    <location>
        <begin position="6"/>
        <end position="148"/>
    </location>
</feature>